<reference evidence="1" key="1">
    <citation type="journal article" date="2020" name="New Phytol.">
        <title>Comparative genomics reveals dynamic genome evolution in host specialist ectomycorrhizal fungi.</title>
        <authorList>
            <person name="Lofgren L.A."/>
            <person name="Nguyen N.H."/>
            <person name="Vilgalys R."/>
            <person name="Ruytinx J."/>
            <person name="Liao H.L."/>
            <person name="Branco S."/>
            <person name="Kuo A."/>
            <person name="LaButti K."/>
            <person name="Lipzen A."/>
            <person name="Andreopoulos W."/>
            <person name="Pangilinan J."/>
            <person name="Riley R."/>
            <person name="Hundley H."/>
            <person name="Na H."/>
            <person name="Barry K."/>
            <person name="Grigoriev I.V."/>
            <person name="Stajich J.E."/>
            <person name="Kennedy P.G."/>
        </authorList>
    </citation>
    <scope>NUCLEOTIDE SEQUENCE</scope>
    <source>
        <strain evidence="1">S12</strain>
    </source>
</reference>
<protein>
    <submittedName>
        <fullName evidence="1">Uncharacterized protein</fullName>
    </submittedName>
</protein>
<evidence type="ECO:0000313" key="1">
    <source>
        <dbReference type="EMBL" id="KAG1788031.1"/>
    </source>
</evidence>
<dbReference type="Proteomes" id="UP000719766">
    <property type="component" value="Unassembled WGS sequence"/>
</dbReference>
<evidence type="ECO:0000313" key="2">
    <source>
        <dbReference type="Proteomes" id="UP000719766"/>
    </source>
</evidence>
<gene>
    <name evidence="1" type="ORF">HD556DRAFT_1312312</name>
</gene>
<accession>A0A9P7AEW3</accession>
<comment type="caution">
    <text evidence="1">The sequence shown here is derived from an EMBL/GenBank/DDBJ whole genome shotgun (WGS) entry which is preliminary data.</text>
</comment>
<sequence length="562" mass="63134">MAMQVMCQPNLWFQHPLDGFNGRYVLVGYLAHNHCHISPLYASECEMVPAISSGFSNVDLPIVGILAIPQGSGETGFHTVYERQLGDGDFLRVVVTGFCRPDASGCPSQVWLLDALTHIQFHEAPFPYGFPPPAPLATIEVAPISHALQVFAPPMTDQEMVSLIPSITPSLVGDIDYDYSCYTDNSLMQFETTHIEDFGPINTFPPVVNPTIVFHQDLVWRSEGTLIDNLYRKAITRALNGSPWKRLLFVTKNIYIGSYWVGLQNPFDFLEKLPSALANDRRLLSNFFVMAIEMNHTSLQELHEQPLMVETKTGVQAIGWDVLRLMVWSRASPSLASKYCKQFAKYIESRNTEMRKIIRGCILSNTGFSGTGKDDQDAKVQQGILEIVRLQMFSELLWVSTFQHISGLAEGNRQGRLADLFPEEVQGRDDLLGPGLVATLLTVIYHTFHIWLPDKTPGCKLSAMYRIILASLGKLYANEYQFPQFHEIMRKLPFITVANVLPINPKVLEPKMSVNDNRLRNMSDILPIVMHTMDSTHPGLPNAVFSSLHSQRAMQEVDASCF</sequence>
<dbReference type="OrthoDB" id="2614349at2759"/>
<organism evidence="1 2">
    <name type="scientific">Suillus plorans</name>
    <dbReference type="NCBI Taxonomy" id="116603"/>
    <lineage>
        <taxon>Eukaryota</taxon>
        <taxon>Fungi</taxon>
        <taxon>Dikarya</taxon>
        <taxon>Basidiomycota</taxon>
        <taxon>Agaricomycotina</taxon>
        <taxon>Agaricomycetes</taxon>
        <taxon>Agaricomycetidae</taxon>
        <taxon>Boletales</taxon>
        <taxon>Suillineae</taxon>
        <taxon>Suillaceae</taxon>
        <taxon>Suillus</taxon>
    </lineage>
</organism>
<keyword evidence="2" id="KW-1185">Reference proteome</keyword>
<name>A0A9P7AEW3_9AGAM</name>
<proteinExistence type="predicted"/>
<dbReference type="EMBL" id="JABBWE010000072">
    <property type="protein sequence ID" value="KAG1788031.1"/>
    <property type="molecule type" value="Genomic_DNA"/>
</dbReference>
<dbReference type="RefSeq" id="XP_041155317.1">
    <property type="nucleotide sequence ID" value="XM_041300639.1"/>
</dbReference>
<dbReference type="AlphaFoldDB" id="A0A9P7AEW3"/>
<dbReference type="GeneID" id="64594403"/>